<feature type="compositionally biased region" description="Low complexity" evidence="1">
    <location>
        <begin position="194"/>
        <end position="206"/>
    </location>
</feature>
<name>A0A010Q0I0_9PEZI</name>
<evidence type="ECO:0008006" key="4">
    <source>
        <dbReference type="Google" id="ProtNLM"/>
    </source>
</evidence>
<reference evidence="2 3" key="1">
    <citation type="submission" date="2014-02" db="EMBL/GenBank/DDBJ databases">
        <title>The genome sequence of Colletotrichum fioriniae PJ7.</title>
        <authorList>
            <person name="Baroncelli R."/>
            <person name="Thon M.R."/>
        </authorList>
    </citation>
    <scope>NUCLEOTIDE SEQUENCE [LARGE SCALE GENOMIC DNA]</scope>
    <source>
        <strain evidence="2 3">PJ7</strain>
    </source>
</reference>
<dbReference type="PANTHER" id="PTHR42085">
    <property type="entry name" value="F-BOX DOMAIN-CONTAINING PROTEIN"/>
    <property type="match status" value="1"/>
</dbReference>
<evidence type="ECO:0000313" key="2">
    <source>
        <dbReference type="EMBL" id="EXF73287.1"/>
    </source>
</evidence>
<proteinExistence type="predicted"/>
<dbReference type="Proteomes" id="UP000020467">
    <property type="component" value="Unassembled WGS sequence"/>
</dbReference>
<dbReference type="KEGG" id="cfj:CFIO01_06925"/>
<gene>
    <name evidence="2" type="ORF">CFIO01_06925</name>
</gene>
<organism evidence="2 3">
    <name type="scientific">Colletotrichum fioriniae PJ7</name>
    <dbReference type="NCBI Taxonomy" id="1445577"/>
    <lineage>
        <taxon>Eukaryota</taxon>
        <taxon>Fungi</taxon>
        <taxon>Dikarya</taxon>
        <taxon>Ascomycota</taxon>
        <taxon>Pezizomycotina</taxon>
        <taxon>Sordariomycetes</taxon>
        <taxon>Hypocreomycetidae</taxon>
        <taxon>Glomerellales</taxon>
        <taxon>Glomerellaceae</taxon>
        <taxon>Colletotrichum</taxon>
        <taxon>Colletotrichum acutatum species complex</taxon>
    </lineage>
</organism>
<evidence type="ECO:0000313" key="3">
    <source>
        <dbReference type="Proteomes" id="UP000020467"/>
    </source>
</evidence>
<dbReference type="OrthoDB" id="2951834at2759"/>
<comment type="caution">
    <text evidence="2">The sequence shown here is derived from an EMBL/GenBank/DDBJ whole genome shotgun (WGS) entry which is preliminary data.</text>
</comment>
<dbReference type="EMBL" id="JARH01001072">
    <property type="protein sequence ID" value="EXF73287.1"/>
    <property type="molecule type" value="Genomic_DNA"/>
</dbReference>
<sequence>MASPRCFFLDLPCEIRLDIYALLLLIHPPLDKVSPSSPQAWLYPAILSTNRQIHTEGTPILYGNNIFLAHATLLASFPRLRPWYPPIRERSVLSRIRRFHIRLRLDCDLAFDAAAATAAFSGVDELVVEVWQAAFQSADHGALRVFEGVRAVKTVRVYGSTTGFEDYVGWLEGVMRCGGELEGGKDTGLVGTMPSQSQTPTQQTSPGAHHCGGRALVNGDITPRGDNTRLHSALAPAPPQVP</sequence>
<evidence type="ECO:0000256" key="1">
    <source>
        <dbReference type="SAM" id="MobiDB-lite"/>
    </source>
</evidence>
<keyword evidence="3" id="KW-1185">Reference proteome</keyword>
<dbReference type="PANTHER" id="PTHR42085:SF4">
    <property type="entry name" value="F-BOX DOMAIN-CONTAINING PROTEIN"/>
    <property type="match status" value="1"/>
</dbReference>
<dbReference type="AlphaFoldDB" id="A0A010Q0I0"/>
<dbReference type="HOGENOM" id="CLU_075891_0_0_1"/>
<feature type="region of interest" description="Disordered" evidence="1">
    <location>
        <begin position="193"/>
        <end position="242"/>
    </location>
</feature>
<dbReference type="InterPro" id="IPR038883">
    <property type="entry name" value="AN11006-like"/>
</dbReference>
<dbReference type="eggNOG" id="ENOG502SQUF">
    <property type="taxonomic scope" value="Eukaryota"/>
</dbReference>
<protein>
    <recommendedName>
        <fullName evidence="4">F-box domain-containing protein</fullName>
    </recommendedName>
</protein>
<accession>A0A010Q0I0</accession>